<dbReference type="AlphaFoldDB" id="A0A1F5EI96"/>
<name>A0A1F5EI96_9BACT</name>
<sequence length="160" mass="18240">MGRRTNGLKDFRRGPLYNDRTMGVQVFGECTKCTEHFSGREIDIRCRQPWDPRRPKTTLAKELQQLIARMLGVDSTVIEIFTLMGTPLYSSTGASARIIFDSIEVSIRAVINPDQNYAEQIDVLMDGGVDVPLEKTAEQVIDIIKLRQKKRLAGRRRIYP</sequence>
<reference evidence="1 2" key="1">
    <citation type="journal article" date="2016" name="Nat. Commun.">
        <title>Thousands of microbial genomes shed light on interconnected biogeochemical processes in an aquifer system.</title>
        <authorList>
            <person name="Anantharaman K."/>
            <person name="Brown C.T."/>
            <person name="Hug L.A."/>
            <person name="Sharon I."/>
            <person name="Castelle C.J."/>
            <person name="Probst A.J."/>
            <person name="Thomas B.C."/>
            <person name="Singh A."/>
            <person name="Wilkins M.J."/>
            <person name="Karaoz U."/>
            <person name="Brodie E.L."/>
            <person name="Williams K.H."/>
            <person name="Hubbard S.S."/>
            <person name="Banfield J.F."/>
        </authorList>
    </citation>
    <scope>NUCLEOTIDE SEQUENCE [LARGE SCALE GENOMIC DNA]</scope>
</reference>
<dbReference type="STRING" id="1797582.A2442_01915"/>
<evidence type="ECO:0000313" key="2">
    <source>
        <dbReference type="Proteomes" id="UP000179003"/>
    </source>
</evidence>
<accession>A0A1F5EI96</accession>
<evidence type="ECO:0000313" key="1">
    <source>
        <dbReference type="EMBL" id="OGD67132.1"/>
    </source>
</evidence>
<comment type="caution">
    <text evidence="1">The sequence shown here is derived from an EMBL/GenBank/DDBJ whole genome shotgun (WGS) entry which is preliminary data.</text>
</comment>
<proteinExistence type="predicted"/>
<dbReference type="Proteomes" id="UP000179003">
    <property type="component" value="Unassembled WGS sequence"/>
</dbReference>
<protein>
    <submittedName>
        <fullName evidence="1">Uncharacterized protein</fullName>
    </submittedName>
</protein>
<organism evidence="1 2">
    <name type="scientific">Candidatus Campbellbacteria bacterium RIFOXYC2_FULL_35_25</name>
    <dbReference type="NCBI Taxonomy" id="1797582"/>
    <lineage>
        <taxon>Bacteria</taxon>
        <taxon>Candidatus Campbelliibacteriota</taxon>
    </lineage>
</organism>
<gene>
    <name evidence="1" type="ORF">A2442_01915</name>
</gene>
<dbReference type="EMBL" id="MFAE01000008">
    <property type="protein sequence ID" value="OGD67132.1"/>
    <property type="molecule type" value="Genomic_DNA"/>
</dbReference>